<dbReference type="InterPro" id="IPR052342">
    <property type="entry name" value="MCH/BMMD"/>
</dbReference>
<dbReference type="CDD" id="cd03454">
    <property type="entry name" value="YdeM"/>
    <property type="match status" value="1"/>
</dbReference>
<dbReference type="InterPro" id="IPR029069">
    <property type="entry name" value="HotDog_dom_sf"/>
</dbReference>
<name>A0A916T8P6_9HYPH</name>
<evidence type="ECO:0000313" key="3">
    <source>
        <dbReference type="Proteomes" id="UP000605148"/>
    </source>
</evidence>
<dbReference type="InterPro" id="IPR002539">
    <property type="entry name" value="MaoC-like_dom"/>
</dbReference>
<organism evidence="2 3">
    <name type="scientific">Roseibium aquae</name>
    <dbReference type="NCBI Taxonomy" id="1323746"/>
    <lineage>
        <taxon>Bacteria</taxon>
        <taxon>Pseudomonadati</taxon>
        <taxon>Pseudomonadota</taxon>
        <taxon>Alphaproteobacteria</taxon>
        <taxon>Hyphomicrobiales</taxon>
        <taxon>Stappiaceae</taxon>
        <taxon>Roseibium</taxon>
    </lineage>
</organism>
<dbReference type="PANTHER" id="PTHR43664">
    <property type="entry name" value="MONOAMINE OXIDASE-RELATED"/>
    <property type="match status" value="1"/>
</dbReference>
<reference evidence="2" key="2">
    <citation type="submission" date="2020-09" db="EMBL/GenBank/DDBJ databases">
        <authorList>
            <person name="Sun Q."/>
            <person name="Zhou Y."/>
        </authorList>
    </citation>
    <scope>NUCLEOTIDE SEQUENCE</scope>
    <source>
        <strain evidence="2">CGMCC 1.12426</strain>
    </source>
</reference>
<proteinExistence type="predicted"/>
<dbReference type="PANTHER" id="PTHR43664:SF1">
    <property type="entry name" value="BETA-METHYLMALYL-COA DEHYDRATASE"/>
    <property type="match status" value="1"/>
</dbReference>
<dbReference type="Proteomes" id="UP000605148">
    <property type="component" value="Unassembled WGS sequence"/>
</dbReference>
<dbReference type="RefSeq" id="WP_150493881.1">
    <property type="nucleotide sequence ID" value="NZ_BMFA01000001.1"/>
</dbReference>
<protein>
    <submittedName>
        <fullName evidence="2">Acyl dehydratase</fullName>
    </submittedName>
</protein>
<dbReference type="AlphaFoldDB" id="A0A916T8P6"/>
<reference evidence="2" key="1">
    <citation type="journal article" date="2014" name="Int. J. Syst. Evol. Microbiol.">
        <title>Complete genome sequence of Corynebacterium casei LMG S-19264T (=DSM 44701T), isolated from a smear-ripened cheese.</title>
        <authorList>
            <consortium name="US DOE Joint Genome Institute (JGI-PGF)"/>
            <person name="Walter F."/>
            <person name="Albersmeier A."/>
            <person name="Kalinowski J."/>
            <person name="Ruckert C."/>
        </authorList>
    </citation>
    <scope>NUCLEOTIDE SEQUENCE</scope>
    <source>
        <strain evidence="2">CGMCC 1.12426</strain>
    </source>
</reference>
<dbReference type="Pfam" id="PF01575">
    <property type="entry name" value="MaoC_dehydratas"/>
    <property type="match status" value="1"/>
</dbReference>
<dbReference type="EMBL" id="BMFA01000001">
    <property type="protein sequence ID" value="GGB34923.1"/>
    <property type="molecule type" value="Genomic_DNA"/>
</dbReference>
<dbReference type="SUPFAM" id="SSF54637">
    <property type="entry name" value="Thioesterase/thiol ester dehydrase-isomerase"/>
    <property type="match status" value="1"/>
</dbReference>
<dbReference type="OrthoDB" id="9797938at2"/>
<accession>A0A916T8P6</accession>
<sequence length="161" mass="17762">MSGFFEDMEEGARLDLGSYTFTADSIIRFAGKFDPQPFHMSEDEAARSHFGRLCASGWHTASVYMKLLVATHQAKEAAAEKAGIAHGRYGPSPGFEQLKWLKPVYAGDTVTYHSIVTGKKASASRPGWGLVFADNHGVNQNGTPVFFFKSKVFLERRPART</sequence>
<evidence type="ECO:0000259" key="1">
    <source>
        <dbReference type="Pfam" id="PF01575"/>
    </source>
</evidence>
<evidence type="ECO:0000313" key="2">
    <source>
        <dbReference type="EMBL" id="GGB34923.1"/>
    </source>
</evidence>
<dbReference type="Gene3D" id="3.10.129.10">
    <property type="entry name" value="Hotdog Thioesterase"/>
    <property type="match status" value="1"/>
</dbReference>
<gene>
    <name evidence="2" type="ORF">GCM10011316_03770</name>
</gene>
<feature type="domain" description="MaoC-like" evidence="1">
    <location>
        <begin position="18"/>
        <end position="122"/>
    </location>
</feature>
<keyword evidence="3" id="KW-1185">Reference proteome</keyword>
<comment type="caution">
    <text evidence="2">The sequence shown here is derived from an EMBL/GenBank/DDBJ whole genome shotgun (WGS) entry which is preliminary data.</text>
</comment>